<dbReference type="Proteomes" id="UP000677558">
    <property type="component" value="Segment"/>
</dbReference>
<dbReference type="GeneID" id="80536542"/>
<name>A0A6B9LAT4_9VIRU</name>
<evidence type="ECO:0000313" key="2">
    <source>
        <dbReference type="Proteomes" id="UP000677558"/>
    </source>
</evidence>
<evidence type="ECO:0000313" key="1">
    <source>
        <dbReference type="EMBL" id="QHB35438.1"/>
    </source>
</evidence>
<dbReference type="EMBL" id="MN265364">
    <property type="protein sequence ID" value="QHB35438.1"/>
    <property type="molecule type" value="Genomic_DNA"/>
</dbReference>
<dbReference type="KEGG" id="vg:80536542"/>
<reference evidence="1 2" key="1">
    <citation type="submission" date="2019-08" db="EMBL/GenBank/DDBJ databases">
        <authorList>
            <person name="Jolly C.J."/>
            <person name="Orkin J.D."/>
            <person name="Melin A.D."/>
            <person name="de Souza W.M."/>
        </authorList>
    </citation>
    <scope>NUCLEOTIDE SEQUENCE [LARGE SCALE GENOMIC DNA]</scope>
    <source>
        <strain evidence="1">Cc_AM_T3</strain>
    </source>
</reference>
<dbReference type="RefSeq" id="YP_010798372.1">
    <property type="nucleotide sequence ID" value="NC_076429.1"/>
</dbReference>
<protein>
    <submittedName>
        <fullName evidence="1">Accessory protein p15</fullName>
    </submittedName>
</protein>
<organism evidence="1 2">
    <name type="scientific">Capuchin kidney parvovirus</name>
    <dbReference type="NCBI Taxonomy" id="2695302"/>
    <lineage>
        <taxon>Viruses</taxon>
        <taxon>Monodnaviria</taxon>
        <taxon>Shotokuvirae</taxon>
        <taxon>Cossaviricota</taxon>
        <taxon>Quintoviricetes</taxon>
        <taxon>Piccovirales</taxon>
        <taxon>Parvoviridae</taxon>
        <taxon>Hamaparvovirinae</taxon>
        <taxon>Chaphamaparvovirus</taxon>
        <taxon>Chaphamaparvovirus primate1</taxon>
    </lineage>
</organism>
<accession>A0A6B9LAT4</accession>
<sequence length="129" mass="14738">MSMWTGPTGFSLLLISEHDKEYLEDAVCLLANRWHIEFEAREHEGVWYAWGKQSRFTVAETTLQRALGDLYSQGFITFQKGPPDTSFDSALRYQKCKRKWNVPDVVSQPCEDIGGGGMPVMNFRKKGKS</sequence>
<keyword evidence="2" id="KW-1185">Reference proteome</keyword>
<proteinExistence type="predicted"/>